<keyword evidence="8" id="KW-1185">Reference proteome</keyword>
<dbReference type="Pfam" id="PF00877">
    <property type="entry name" value="NLPC_P60"/>
    <property type="match status" value="1"/>
</dbReference>
<evidence type="ECO:0000259" key="6">
    <source>
        <dbReference type="PROSITE" id="PS51935"/>
    </source>
</evidence>
<evidence type="ECO:0000256" key="2">
    <source>
        <dbReference type="ARBA" id="ARBA00022670"/>
    </source>
</evidence>
<evidence type="ECO:0000256" key="4">
    <source>
        <dbReference type="ARBA" id="ARBA00022807"/>
    </source>
</evidence>
<dbReference type="InterPro" id="IPR038765">
    <property type="entry name" value="Papain-like_cys_pep_sf"/>
</dbReference>
<evidence type="ECO:0000256" key="3">
    <source>
        <dbReference type="ARBA" id="ARBA00022801"/>
    </source>
</evidence>
<dbReference type="Gene3D" id="3.90.1720.10">
    <property type="entry name" value="endopeptidase domain like (from Nostoc punctiforme)"/>
    <property type="match status" value="1"/>
</dbReference>
<reference evidence="7 8" key="1">
    <citation type="submission" date="2018-06" db="EMBL/GenBank/DDBJ databases">
        <title>Actinomadura craniellae sp. nov. isolated from marine sponge Craniella sp.</title>
        <authorList>
            <person name="Li L."/>
            <person name="Xu Q.H."/>
            <person name="Lin H.W."/>
            <person name="Lu Y.H."/>
        </authorList>
    </citation>
    <scope>NUCLEOTIDE SEQUENCE [LARGE SCALE GENOMIC DNA]</scope>
    <source>
        <strain evidence="7 8">LHW63021</strain>
    </source>
</reference>
<dbReference type="GO" id="GO:0006508">
    <property type="term" value="P:proteolysis"/>
    <property type="evidence" value="ECO:0007669"/>
    <property type="project" value="UniProtKB-KW"/>
</dbReference>
<evidence type="ECO:0000256" key="1">
    <source>
        <dbReference type="ARBA" id="ARBA00007074"/>
    </source>
</evidence>
<organism evidence="7 8">
    <name type="scientific">Actinomadura craniellae</name>
    <dbReference type="NCBI Taxonomy" id="2231787"/>
    <lineage>
        <taxon>Bacteria</taxon>
        <taxon>Bacillati</taxon>
        <taxon>Actinomycetota</taxon>
        <taxon>Actinomycetes</taxon>
        <taxon>Streptosporangiales</taxon>
        <taxon>Thermomonosporaceae</taxon>
        <taxon>Actinomadura</taxon>
    </lineage>
</organism>
<gene>
    <name evidence="7" type="ORF">DPM19_26220</name>
</gene>
<dbReference type="InterPro" id="IPR051794">
    <property type="entry name" value="PG_Endopeptidase_C40"/>
</dbReference>
<dbReference type="OrthoDB" id="3209655at2"/>
<dbReference type="GO" id="GO:0008234">
    <property type="term" value="F:cysteine-type peptidase activity"/>
    <property type="evidence" value="ECO:0007669"/>
    <property type="project" value="UniProtKB-KW"/>
</dbReference>
<sequence>MRARPAATAGKQVAHEHGVGAQPARAQAVEMLAAQAQAIRARRASRRAELFSEWERRADQAVSFALAQRGKPYVWGGTGQPGFDCSGLVHTAWRKAGVSIPRVSHSQLRGIRKHVDKDELRPGDLVFFRGGGHVGMYVGDGKYVHAPHSGRTVSVEKLDDRSNFVGAVRPGWPAEL</sequence>
<dbReference type="PROSITE" id="PS51935">
    <property type="entry name" value="NLPC_P60"/>
    <property type="match status" value="1"/>
</dbReference>
<keyword evidence="3 7" id="KW-0378">Hydrolase</keyword>
<evidence type="ECO:0000313" key="8">
    <source>
        <dbReference type="Proteomes" id="UP000251891"/>
    </source>
</evidence>
<evidence type="ECO:0000256" key="5">
    <source>
        <dbReference type="SAM" id="MobiDB-lite"/>
    </source>
</evidence>
<proteinExistence type="inferred from homology"/>
<comment type="caution">
    <text evidence="7">The sequence shown here is derived from an EMBL/GenBank/DDBJ whole genome shotgun (WGS) entry which is preliminary data.</text>
</comment>
<dbReference type="PANTHER" id="PTHR47359:SF3">
    <property type="entry name" value="NLP_P60 DOMAIN-CONTAINING PROTEIN-RELATED"/>
    <property type="match status" value="1"/>
</dbReference>
<name>A0A365GZF8_9ACTN</name>
<dbReference type="Proteomes" id="UP000251891">
    <property type="component" value="Unassembled WGS sequence"/>
</dbReference>
<feature type="region of interest" description="Disordered" evidence="5">
    <location>
        <begin position="1"/>
        <end position="20"/>
    </location>
</feature>
<comment type="similarity">
    <text evidence="1">Belongs to the peptidase C40 family.</text>
</comment>
<dbReference type="RefSeq" id="WP_111870709.1">
    <property type="nucleotide sequence ID" value="NZ_QLYX01000014.1"/>
</dbReference>
<evidence type="ECO:0000313" key="7">
    <source>
        <dbReference type="EMBL" id="RAY12219.1"/>
    </source>
</evidence>
<feature type="domain" description="NlpC/P60" evidence="6">
    <location>
        <begin position="55"/>
        <end position="176"/>
    </location>
</feature>
<dbReference type="PANTHER" id="PTHR47359">
    <property type="entry name" value="PEPTIDOGLYCAN DL-ENDOPEPTIDASE CWLO"/>
    <property type="match status" value="1"/>
</dbReference>
<accession>A0A365GZF8</accession>
<dbReference type="AlphaFoldDB" id="A0A365GZF8"/>
<dbReference type="SUPFAM" id="SSF54001">
    <property type="entry name" value="Cysteine proteinases"/>
    <property type="match status" value="1"/>
</dbReference>
<keyword evidence="2" id="KW-0645">Protease</keyword>
<dbReference type="InterPro" id="IPR000064">
    <property type="entry name" value="NLP_P60_dom"/>
</dbReference>
<keyword evidence="4" id="KW-0788">Thiol protease</keyword>
<dbReference type="EMBL" id="QLYX01000014">
    <property type="protein sequence ID" value="RAY12219.1"/>
    <property type="molecule type" value="Genomic_DNA"/>
</dbReference>
<protein>
    <submittedName>
        <fullName evidence="7">Glycoside hydrolase</fullName>
    </submittedName>
</protein>